<name>A0ABQ5KIA3_9EUKA</name>
<evidence type="ECO:0000256" key="4">
    <source>
        <dbReference type="ARBA" id="ARBA00023029"/>
    </source>
</evidence>
<reference evidence="8" key="1">
    <citation type="submission" date="2022-03" db="EMBL/GenBank/DDBJ databases">
        <title>Draft genome sequence of Aduncisulcus paluster, a free-living microaerophilic Fornicata.</title>
        <authorList>
            <person name="Yuyama I."/>
            <person name="Kume K."/>
            <person name="Tamura T."/>
            <person name="Inagaki Y."/>
            <person name="Hashimoto T."/>
        </authorList>
    </citation>
    <scope>NUCLEOTIDE SEQUENCE</scope>
    <source>
        <strain evidence="8">NY0171</strain>
    </source>
</reference>
<evidence type="ECO:0000256" key="2">
    <source>
        <dbReference type="ARBA" id="ARBA00001946"/>
    </source>
</evidence>
<accession>A0ABQ5KIA3</accession>
<keyword evidence="4" id="KW-0799">Topoisomerase</keyword>
<dbReference type="EMBL" id="BQXS01009707">
    <property type="protein sequence ID" value="GKT31621.1"/>
    <property type="molecule type" value="Genomic_DNA"/>
</dbReference>
<dbReference type="Pfam" id="PF02518">
    <property type="entry name" value="HATPase_c"/>
    <property type="match status" value="1"/>
</dbReference>
<evidence type="ECO:0000256" key="5">
    <source>
        <dbReference type="ARBA" id="ARBA00023125"/>
    </source>
</evidence>
<evidence type="ECO:0000256" key="3">
    <source>
        <dbReference type="ARBA" id="ARBA00012895"/>
    </source>
</evidence>
<feature type="domain" description="Histidine kinase/HSP90-like ATPase" evidence="7">
    <location>
        <begin position="57"/>
        <end position="147"/>
    </location>
</feature>
<evidence type="ECO:0000313" key="9">
    <source>
        <dbReference type="Proteomes" id="UP001057375"/>
    </source>
</evidence>
<evidence type="ECO:0000259" key="7">
    <source>
        <dbReference type="Pfam" id="PF02518"/>
    </source>
</evidence>
<evidence type="ECO:0000313" key="8">
    <source>
        <dbReference type="EMBL" id="GKT31621.1"/>
    </source>
</evidence>
<keyword evidence="6" id="KW-0413">Isomerase</keyword>
<comment type="caution">
    <text evidence="8">The sequence shown here is derived from an EMBL/GenBank/DDBJ whole genome shotgun (WGS) entry which is preliminary data.</text>
</comment>
<evidence type="ECO:0000256" key="1">
    <source>
        <dbReference type="ARBA" id="ARBA00000185"/>
    </source>
</evidence>
<dbReference type="Proteomes" id="UP001057375">
    <property type="component" value="Unassembled WGS sequence"/>
</dbReference>
<keyword evidence="9" id="KW-1185">Reference proteome</keyword>
<comment type="catalytic activity">
    <reaction evidence="1">
        <text>ATP-dependent breakage, passage and rejoining of double-stranded DNA.</text>
        <dbReference type="EC" id="5.6.2.2"/>
    </reaction>
</comment>
<dbReference type="PANTHER" id="PTHR10169">
    <property type="entry name" value="DNA TOPOISOMERASE/GYRASE"/>
    <property type="match status" value="1"/>
</dbReference>
<dbReference type="PANTHER" id="PTHR10169:SF38">
    <property type="entry name" value="DNA TOPOISOMERASE 2"/>
    <property type="match status" value="1"/>
</dbReference>
<dbReference type="SUPFAM" id="SSF55874">
    <property type="entry name" value="ATPase domain of HSP90 chaperone/DNA topoisomerase II/histidine kinase"/>
    <property type="match status" value="1"/>
</dbReference>
<keyword evidence="5" id="KW-0238">DNA-binding</keyword>
<dbReference type="PRINTS" id="PR00418">
    <property type="entry name" value="TPI2FAMILY"/>
</dbReference>
<protein>
    <recommendedName>
        <fullName evidence="3">DNA topoisomerase (ATP-hydrolyzing)</fullName>
        <ecNumber evidence="3">5.6.2.2</ecNumber>
    </recommendedName>
</protein>
<evidence type="ECO:0000256" key="6">
    <source>
        <dbReference type="ARBA" id="ARBA00023235"/>
    </source>
</evidence>
<gene>
    <name evidence="8" type="ORF">ADUPG1_006011</name>
</gene>
<dbReference type="Gene3D" id="3.30.565.10">
    <property type="entry name" value="Histidine kinase-like ATPase, C-terminal domain"/>
    <property type="match status" value="1"/>
</dbReference>
<dbReference type="InterPro" id="IPR036890">
    <property type="entry name" value="HATPase_C_sf"/>
</dbReference>
<comment type="cofactor">
    <cofactor evidence="2">
        <name>Mg(2+)</name>
        <dbReference type="ChEBI" id="CHEBI:18420"/>
    </cofactor>
</comment>
<dbReference type="InterPro" id="IPR003594">
    <property type="entry name" value="HATPase_dom"/>
</dbReference>
<proteinExistence type="predicted"/>
<sequence>MPQPRKKLEYEKKSLSEHILLRPDTYIGSIEPSTEMQFVMDSSWNLIRKSVTIVPGLLKIFDEILVNASDNKQRDPNMGKIEVEINEEEGYITVKNDGRGVPVEIHEVEGIYTPELVFGHLLTGNNFDDTAEKVVGGRNGYGAKLTNLFS</sequence>
<organism evidence="8 9">
    <name type="scientific">Aduncisulcus paluster</name>
    <dbReference type="NCBI Taxonomy" id="2918883"/>
    <lineage>
        <taxon>Eukaryota</taxon>
        <taxon>Metamonada</taxon>
        <taxon>Carpediemonas-like organisms</taxon>
        <taxon>Aduncisulcus</taxon>
    </lineage>
</organism>
<dbReference type="InterPro" id="IPR050634">
    <property type="entry name" value="DNA_Topoisomerase_II"/>
</dbReference>
<feature type="non-terminal residue" evidence="8">
    <location>
        <position position="150"/>
    </location>
</feature>
<dbReference type="EC" id="5.6.2.2" evidence="3"/>